<dbReference type="SUPFAM" id="SSF52172">
    <property type="entry name" value="CheY-like"/>
    <property type="match status" value="1"/>
</dbReference>
<dbReference type="PROSITE" id="PS51294">
    <property type="entry name" value="HTH_MYB"/>
    <property type="match status" value="1"/>
</dbReference>
<dbReference type="InterPro" id="IPR001005">
    <property type="entry name" value="SANT/Myb"/>
</dbReference>
<feature type="domain" description="HTH myb-type" evidence="11">
    <location>
        <begin position="195"/>
        <end position="246"/>
    </location>
</feature>
<dbReference type="PANTHER" id="PTHR43874:SF206">
    <property type="entry name" value="RESPONSE REGULATOR RECEIVER DOMAIN PROTEIN"/>
    <property type="match status" value="1"/>
</dbReference>
<proteinExistence type="predicted"/>
<evidence type="ECO:0000256" key="8">
    <source>
        <dbReference type="PROSITE-ProRule" id="PRU00169"/>
    </source>
</evidence>
<dbReference type="PROSITE" id="PS50110">
    <property type="entry name" value="RESPONSE_REGULATORY"/>
    <property type="match status" value="1"/>
</dbReference>
<dbReference type="InterPro" id="IPR045279">
    <property type="entry name" value="ARR-like"/>
</dbReference>
<evidence type="ECO:0000313" key="13">
    <source>
        <dbReference type="Proteomes" id="UP001603857"/>
    </source>
</evidence>
<dbReference type="Gene3D" id="1.10.10.60">
    <property type="entry name" value="Homeodomain-like"/>
    <property type="match status" value="1"/>
</dbReference>
<evidence type="ECO:0000256" key="4">
    <source>
        <dbReference type="ARBA" id="ARBA00023015"/>
    </source>
</evidence>
<sequence>MAEFISLASQLSVGLKVLAIDHDPTVLDFIVQTCDQFKYQVVTCTESPQALNLLREGKVCIHVILMELHMSNMDGLEFLQHIKNKIPVIVMSADDATSSVMKAVAAGACDYWIKPLHEKQLKNMWTHAFRKVFRENKNFGRWEGHENKKRENNNSEFGFSTLIDATRGVSPTQPVEVDESQHSYQPPAKKPRLVWTTTLHQEFLKAVKQIGDENAVPKKVLEVMNIPGLTREHVASHLQKYRNTMKNSSNGVTQQQNQMALANTIQGTTESMLGVPERVEFQSLAVPCMVSYSTLKTLDSALPSNMISREECSTPAIQLPNHLHSEQIVKHAHPFNIVSINNFSQPIMDSSANMSMNALQQQCQQTMMHHQISPMYLQSSNMMVSGNPSFVTEY</sequence>
<keyword evidence="2" id="KW-0597">Phosphoprotein</keyword>
<evidence type="ECO:0000256" key="7">
    <source>
        <dbReference type="ARBA" id="ARBA00023242"/>
    </source>
</evidence>
<evidence type="ECO:0000256" key="6">
    <source>
        <dbReference type="ARBA" id="ARBA00023163"/>
    </source>
</evidence>
<keyword evidence="6" id="KW-0804">Transcription</keyword>
<gene>
    <name evidence="12" type="ORF">Fmac_011678</name>
</gene>
<evidence type="ECO:0000256" key="2">
    <source>
        <dbReference type="ARBA" id="ARBA00022553"/>
    </source>
</evidence>
<organism evidence="12 13">
    <name type="scientific">Flemingia macrophylla</name>
    <dbReference type="NCBI Taxonomy" id="520843"/>
    <lineage>
        <taxon>Eukaryota</taxon>
        <taxon>Viridiplantae</taxon>
        <taxon>Streptophyta</taxon>
        <taxon>Embryophyta</taxon>
        <taxon>Tracheophyta</taxon>
        <taxon>Spermatophyta</taxon>
        <taxon>Magnoliopsida</taxon>
        <taxon>eudicotyledons</taxon>
        <taxon>Gunneridae</taxon>
        <taxon>Pentapetalae</taxon>
        <taxon>rosids</taxon>
        <taxon>fabids</taxon>
        <taxon>Fabales</taxon>
        <taxon>Fabaceae</taxon>
        <taxon>Papilionoideae</taxon>
        <taxon>50 kb inversion clade</taxon>
        <taxon>NPAAA clade</taxon>
        <taxon>indigoferoid/millettioid clade</taxon>
        <taxon>Phaseoleae</taxon>
        <taxon>Flemingia</taxon>
    </lineage>
</organism>
<comment type="subcellular location">
    <subcellularLocation>
        <location evidence="1">Nucleus</location>
    </subcellularLocation>
</comment>
<evidence type="ECO:0000313" key="12">
    <source>
        <dbReference type="EMBL" id="KAL2337232.1"/>
    </source>
</evidence>
<dbReference type="SUPFAM" id="SSF46689">
    <property type="entry name" value="Homeodomain-like"/>
    <property type="match status" value="1"/>
</dbReference>
<dbReference type="InterPro" id="IPR001789">
    <property type="entry name" value="Sig_transdc_resp-reg_receiver"/>
</dbReference>
<dbReference type="Gene3D" id="3.40.50.2300">
    <property type="match status" value="1"/>
</dbReference>
<name>A0ABD1MNZ5_9FABA</name>
<evidence type="ECO:0000256" key="5">
    <source>
        <dbReference type="ARBA" id="ARBA00023159"/>
    </source>
</evidence>
<evidence type="ECO:0000259" key="10">
    <source>
        <dbReference type="PROSITE" id="PS50110"/>
    </source>
</evidence>
<feature type="region of interest" description="Disordered" evidence="9">
    <location>
        <begin position="170"/>
        <end position="189"/>
    </location>
</feature>
<dbReference type="CDD" id="cd17584">
    <property type="entry name" value="REC_typeB_ARR-like"/>
    <property type="match status" value="1"/>
</dbReference>
<dbReference type="EMBL" id="JBGMDY010000004">
    <property type="protein sequence ID" value="KAL2337232.1"/>
    <property type="molecule type" value="Genomic_DNA"/>
</dbReference>
<comment type="caution">
    <text evidence="12">The sequence shown here is derived from an EMBL/GenBank/DDBJ whole genome shotgun (WGS) entry which is preliminary data.</text>
</comment>
<evidence type="ECO:0000256" key="1">
    <source>
        <dbReference type="ARBA" id="ARBA00004123"/>
    </source>
</evidence>
<dbReference type="GO" id="GO:0005634">
    <property type="term" value="C:nucleus"/>
    <property type="evidence" value="ECO:0007669"/>
    <property type="project" value="UniProtKB-SubCell"/>
</dbReference>
<dbReference type="InterPro" id="IPR011006">
    <property type="entry name" value="CheY-like_superfamily"/>
</dbReference>
<dbReference type="NCBIfam" id="TIGR01557">
    <property type="entry name" value="myb_SHAQKYF"/>
    <property type="match status" value="1"/>
</dbReference>
<dbReference type="Pfam" id="PF00249">
    <property type="entry name" value="Myb_DNA-binding"/>
    <property type="match status" value="1"/>
</dbReference>
<protein>
    <recommendedName>
        <fullName evidence="14">Two-component response regulator</fullName>
    </recommendedName>
</protein>
<keyword evidence="7" id="KW-0539">Nucleus</keyword>
<comment type="caution">
    <text evidence="8">Lacks conserved residue(s) required for the propagation of feature annotation.</text>
</comment>
<dbReference type="Pfam" id="PF00072">
    <property type="entry name" value="Response_reg"/>
    <property type="match status" value="1"/>
</dbReference>
<dbReference type="InterPro" id="IPR006447">
    <property type="entry name" value="Myb_dom_plants"/>
</dbReference>
<dbReference type="Proteomes" id="UP001603857">
    <property type="component" value="Unassembled WGS sequence"/>
</dbReference>
<evidence type="ECO:0000256" key="9">
    <source>
        <dbReference type="SAM" id="MobiDB-lite"/>
    </source>
</evidence>
<reference evidence="12 13" key="1">
    <citation type="submission" date="2024-08" db="EMBL/GenBank/DDBJ databases">
        <title>Insights into the chromosomal genome structure of Flemingia macrophylla.</title>
        <authorList>
            <person name="Ding Y."/>
            <person name="Zhao Y."/>
            <person name="Bi W."/>
            <person name="Wu M."/>
            <person name="Zhao G."/>
            <person name="Gong Y."/>
            <person name="Li W."/>
            <person name="Zhang P."/>
        </authorList>
    </citation>
    <scope>NUCLEOTIDE SEQUENCE [LARGE SCALE GENOMIC DNA]</scope>
    <source>
        <strain evidence="12">DYQJB</strain>
        <tissue evidence="12">Leaf</tissue>
    </source>
</reference>
<dbReference type="SMART" id="SM00448">
    <property type="entry name" value="REC"/>
    <property type="match status" value="1"/>
</dbReference>
<keyword evidence="13" id="KW-1185">Reference proteome</keyword>
<keyword evidence="3" id="KW-0902">Two-component regulatory system</keyword>
<dbReference type="FunFam" id="1.10.10.60:FF:000007">
    <property type="entry name" value="Two-component response regulator"/>
    <property type="match status" value="1"/>
</dbReference>
<dbReference type="InterPro" id="IPR009057">
    <property type="entry name" value="Homeodomain-like_sf"/>
</dbReference>
<keyword evidence="5" id="KW-0010">Activator</keyword>
<dbReference type="PANTHER" id="PTHR43874">
    <property type="entry name" value="TWO-COMPONENT RESPONSE REGULATOR"/>
    <property type="match status" value="1"/>
</dbReference>
<evidence type="ECO:0000259" key="11">
    <source>
        <dbReference type="PROSITE" id="PS51294"/>
    </source>
</evidence>
<evidence type="ECO:0008006" key="14">
    <source>
        <dbReference type="Google" id="ProtNLM"/>
    </source>
</evidence>
<dbReference type="GO" id="GO:0000160">
    <property type="term" value="P:phosphorelay signal transduction system"/>
    <property type="evidence" value="ECO:0007669"/>
    <property type="project" value="UniProtKB-KW"/>
</dbReference>
<dbReference type="AlphaFoldDB" id="A0ABD1MNZ5"/>
<evidence type="ECO:0000256" key="3">
    <source>
        <dbReference type="ARBA" id="ARBA00023012"/>
    </source>
</evidence>
<feature type="domain" description="Response regulatory" evidence="10">
    <location>
        <begin position="16"/>
        <end position="129"/>
    </location>
</feature>
<accession>A0ABD1MNZ5</accession>
<dbReference type="InterPro" id="IPR017930">
    <property type="entry name" value="Myb_dom"/>
</dbReference>
<keyword evidence="4" id="KW-0805">Transcription regulation</keyword>